<dbReference type="InterPro" id="IPR016185">
    <property type="entry name" value="PreATP-grasp_dom_sf"/>
</dbReference>
<dbReference type="InterPro" id="IPR013815">
    <property type="entry name" value="ATP_grasp_subdomain_1"/>
</dbReference>
<dbReference type="PANTHER" id="PTHR23132:SF25">
    <property type="entry name" value="D-ALANINE--D-ALANINE LIGASE A"/>
    <property type="match status" value="1"/>
</dbReference>
<gene>
    <name evidence="2" type="ORF">METZ01_LOCUS452930</name>
</gene>
<evidence type="ECO:0000313" key="2">
    <source>
        <dbReference type="EMBL" id="SVE00076.1"/>
    </source>
</evidence>
<accession>A0A382ZWP3</accession>
<name>A0A382ZWP3_9ZZZZ</name>
<dbReference type="GO" id="GO:0005829">
    <property type="term" value="C:cytosol"/>
    <property type="evidence" value="ECO:0007669"/>
    <property type="project" value="TreeGrafter"/>
</dbReference>
<proteinExistence type="predicted"/>
<organism evidence="2">
    <name type="scientific">marine metagenome</name>
    <dbReference type="NCBI Taxonomy" id="408172"/>
    <lineage>
        <taxon>unclassified sequences</taxon>
        <taxon>metagenomes</taxon>
        <taxon>ecological metagenomes</taxon>
    </lineage>
</organism>
<feature type="non-terminal residue" evidence="2">
    <location>
        <position position="167"/>
    </location>
</feature>
<dbReference type="GO" id="GO:0009252">
    <property type="term" value="P:peptidoglycan biosynthetic process"/>
    <property type="evidence" value="ECO:0007669"/>
    <property type="project" value="TreeGrafter"/>
</dbReference>
<dbReference type="SUPFAM" id="SSF52440">
    <property type="entry name" value="PreATP-grasp domain"/>
    <property type="match status" value="1"/>
</dbReference>
<dbReference type="InterPro" id="IPR011127">
    <property type="entry name" value="Dala_Dala_lig_N"/>
</dbReference>
<dbReference type="InterPro" id="IPR000291">
    <property type="entry name" value="D-Ala_lig_Van_CS"/>
</dbReference>
<dbReference type="SUPFAM" id="SSF56059">
    <property type="entry name" value="Glutathione synthetase ATP-binding domain-like"/>
    <property type="match status" value="1"/>
</dbReference>
<reference evidence="2" key="1">
    <citation type="submission" date="2018-05" db="EMBL/GenBank/DDBJ databases">
        <authorList>
            <person name="Lanie J.A."/>
            <person name="Ng W.-L."/>
            <person name="Kazmierczak K.M."/>
            <person name="Andrzejewski T.M."/>
            <person name="Davidsen T.M."/>
            <person name="Wayne K.J."/>
            <person name="Tettelin H."/>
            <person name="Glass J.I."/>
            <person name="Rusch D."/>
            <person name="Podicherti R."/>
            <person name="Tsui H.-C.T."/>
            <person name="Winkler M.E."/>
        </authorList>
    </citation>
    <scope>NUCLEOTIDE SEQUENCE</scope>
</reference>
<dbReference type="EMBL" id="UINC01187379">
    <property type="protein sequence ID" value="SVE00076.1"/>
    <property type="molecule type" value="Genomic_DNA"/>
</dbReference>
<sequence>MGRGGRNELRELLDMKNENMPTITVLSGGVGEERDVSLSTGRAIAVALRDRFPISLVDLGQTVLPPDLDGSDTIVFPSIHGTFGEDGTLQGLLDERGVEYAGSDATSSRLCMDKHRAKNRVWEAGVRVAPGRFFRDPGEVSANELVANLGPDLVVKPTDQGSSVELS</sequence>
<dbReference type="GO" id="GO:0008716">
    <property type="term" value="F:D-alanine-D-alanine ligase activity"/>
    <property type="evidence" value="ECO:0007669"/>
    <property type="project" value="TreeGrafter"/>
</dbReference>
<dbReference type="Gene3D" id="3.30.1490.20">
    <property type="entry name" value="ATP-grasp fold, A domain"/>
    <property type="match status" value="1"/>
</dbReference>
<dbReference type="AlphaFoldDB" id="A0A382ZWP3"/>
<evidence type="ECO:0000259" key="1">
    <source>
        <dbReference type="Pfam" id="PF01820"/>
    </source>
</evidence>
<feature type="domain" description="D-alanine--D-alanine ligase N-terminal" evidence="1">
    <location>
        <begin position="73"/>
        <end position="103"/>
    </location>
</feature>
<dbReference type="PROSITE" id="PS00843">
    <property type="entry name" value="DALA_DALA_LIGASE_1"/>
    <property type="match status" value="1"/>
</dbReference>
<dbReference type="GO" id="GO:0005524">
    <property type="term" value="F:ATP binding"/>
    <property type="evidence" value="ECO:0007669"/>
    <property type="project" value="InterPro"/>
</dbReference>
<dbReference type="Gene3D" id="3.40.50.20">
    <property type="match status" value="1"/>
</dbReference>
<protein>
    <recommendedName>
        <fullName evidence="1">D-alanine--D-alanine ligase N-terminal domain-containing protein</fullName>
    </recommendedName>
</protein>
<dbReference type="Pfam" id="PF01820">
    <property type="entry name" value="Dala_Dala_lig_N"/>
    <property type="match status" value="1"/>
</dbReference>
<dbReference type="PANTHER" id="PTHR23132">
    <property type="entry name" value="D-ALANINE--D-ALANINE LIGASE"/>
    <property type="match status" value="1"/>
</dbReference>